<sequence>MARKLSIGFEIECLVVGPHIPISNAGQCWQLIVDTINFTTLHMAKRSEGAYDPCEKRWIVMNDISIHPKAMNQCPMELISPPLEDLPGMQIPAPSTGGGWEKAIEEVIEAVKKIDGITLETNESTALHVHIGPGIQGTWTIKHLRKIALLFVLREGQMDMRFPPERSDPSNVRTQRYIKSMRKSATCRDLTNEQLGHKILTATDWISLSELINPDSSWLSSYSRNYKVNFTAVGRHGTVEFRQHAGTAEATRIIEWGKTLLSLVRMAVRTDEDTLLKMCLSDITLVDLIGVAQQTEKFLDSD</sequence>
<dbReference type="OrthoDB" id="412402at2759"/>
<keyword evidence="2" id="KW-1185">Reference proteome</keyword>
<dbReference type="PANTHER" id="PTHR36847">
    <property type="entry name" value="AMIDOLIGASE ENZYME"/>
    <property type="match status" value="1"/>
</dbReference>
<accession>A0A167HYE3</accession>
<evidence type="ECO:0008006" key="3">
    <source>
        <dbReference type="Google" id="ProtNLM"/>
    </source>
</evidence>
<gene>
    <name evidence="1" type="ORF">CALVIDRAFT_557791</name>
</gene>
<organism evidence="1 2">
    <name type="scientific">Calocera viscosa (strain TUFC12733)</name>
    <dbReference type="NCBI Taxonomy" id="1330018"/>
    <lineage>
        <taxon>Eukaryota</taxon>
        <taxon>Fungi</taxon>
        <taxon>Dikarya</taxon>
        <taxon>Basidiomycota</taxon>
        <taxon>Agaricomycotina</taxon>
        <taxon>Dacrymycetes</taxon>
        <taxon>Dacrymycetales</taxon>
        <taxon>Dacrymycetaceae</taxon>
        <taxon>Calocera</taxon>
    </lineage>
</organism>
<evidence type="ECO:0000313" key="2">
    <source>
        <dbReference type="Proteomes" id="UP000076738"/>
    </source>
</evidence>
<dbReference type="Proteomes" id="UP000076738">
    <property type="component" value="Unassembled WGS sequence"/>
</dbReference>
<evidence type="ECO:0000313" key="1">
    <source>
        <dbReference type="EMBL" id="KZO92110.1"/>
    </source>
</evidence>
<dbReference type="STRING" id="1330018.A0A167HYE3"/>
<dbReference type="PANTHER" id="PTHR36847:SF1">
    <property type="entry name" value="AMIDOLIGASE ENZYME"/>
    <property type="match status" value="1"/>
</dbReference>
<name>A0A167HYE3_CALVF</name>
<reference evidence="1 2" key="1">
    <citation type="journal article" date="2016" name="Mol. Biol. Evol.">
        <title>Comparative Genomics of Early-Diverging Mushroom-Forming Fungi Provides Insights into the Origins of Lignocellulose Decay Capabilities.</title>
        <authorList>
            <person name="Nagy L.G."/>
            <person name="Riley R."/>
            <person name="Tritt A."/>
            <person name="Adam C."/>
            <person name="Daum C."/>
            <person name="Floudas D."/>
            <person name="Sun H."/>
            <person name="Yadav J.S."/>
            <person name="Pangilinan J."/>
            <person name="Larsson K.H."/>
            <person name="Matsuura K."/>
            <person name="Barry K."/>
            <person name="Labutti K."/>
            <person name="Kuo R."/>
            <person name="Ohm R.A."/>
            <person name="Bhattacharya S.S."/>
            <person name="Shirouzu T."/>
            <person name="Yoshinaga Y."/>
            <person name="Martin F.M."/>
            <person name="Grigoriev I.V."/>
            <person name="Hibbett D.S."/>
        </authorList>
    </citation>
    <scope>NUCLEOTIDE SEQUENCE [LARGE SCALE GENOMIC DNA]</scope>
    <source>
        <strain evidence="1 2">TUFC12733</strain>
    </source>
</reference>
<proteinExistence type="predicted"/>
<protein>
    <recommendedName>
        <fullName evidence="3">Amidoligase enzyme</fullName>
    </recommendedName>
</protein>
<dbReference type="EMBL" id="KV417314">
    <property type="protein sequence ID" value="KZO92110.1"/>
    <property type="molecule type" value="Genomic_DNA"/>
</dbReference>
<dbReference type="InterPro" id="IPR022025">
    <property type="entry name" value="Amidoligase_2"/>
</dbReference>
<dbReference type="Pfam" id="PF12224">
    <property type="entry name" value="Amidoligase_2"/>
    <property type="match status" value="1"/>
</dbReference>
<dbReference type="AlphaFoldDB" id="A0A167HYE3"/>